<comment type="caution">
    <text evidence="2">The sequence shown here is derived from an EMBL/GenBank/DDBJ whole genome shotgun (WGS) entry which is preliminary data.</text>
</comment>
<keyword evidence="3" id="KW-1185">Reference proteome</keyword>
<dbReference type="EMBL" id="JAIZAY010000426">
    <property type="protein sequence ID" value="KAJ8018346.1"/>
    <property type="molecule type" value="Genomic_DNA"/>
</dbReference>
<dbReference type="Proteomes" id="UP001152320">
    <property type="component" value="Unassembled WGS sequence"/>
</dbReference>
<accession>A0A9Q0YGN5</accession>
<proteinExistence type="predicted"/>
<keyword evidence="1" id="KW-1133">Transmembrane helix</keyword>
<feature type="transmembrane region" description="Helical" evidence="1">
    <location>
        <begin position="53"/>
        <end position="70"/>
    </location>
</feature>
<protein>
    <submittedName>
        <fullName evidence="2">Uncharacterized protein</fullName>
    </submittedName>
</protein>
<reference evidence="2" key="1">
    <citation type="submission" date="2021-10" db="EMBL/GenBank/DDBJ databases">
        <title>Tropical sea cucumber genome reveals ecological adaptation and Cuvierian tubules defense mechanism.</title>
        <authorList>
            <person name="Chen T."/>
        </authorList>
    </citation>
    <scope>NUCLEOTIDE SEQUENCE</scope>
    <source>
        <strain evidence="2">Nanhai2018</strain>
        <tissue evidence="2">Muscle</tissue>
    </source>
</reference>
<gene>
    <name evidence="2" type="ORF">HOLleu_43713</name>
</gene>
<dbReference type="OrthoDB" id="6515633at2759"/>
<dbReference type="AlphaFoldDB" id="A0A9Q0YGN5"/>
<sequence length="102" mass="11333">MASFMQHHRYYMDPKWTVLLIACARAFFTTGSVKVSGVFLGEMTHKLNTTNWVVAWAFSLQNGISLMIVCKSHFNVAAVVILISSGVGEQFGGFYAGISNWH</sequence>
<keyword evidence="1" id="KW-0472">Membrane</keyword>
<evidence type="ECO:0000313" key="3">
    <source>
        <dbReference type="Proteomes" id="UP001152320"/>
    </source>
</evidence>
<evidence type="ECO:0000256" key="1">
    <source>
        <dbReference type="SAM" id="Phobius"/>
    </source>
</evidence>
<keyword evidence="1" id="KW-0812">Transmembrane</keyword>
<evidence type="ECO:0000313" key="2">
    <source>
        <dbReference type="EMBL" id="KAJ8018346.1"/>
    </source>
</evidence>
<feature type="transmembrane region" description="Helical" evidence="1">
    <location>
        <begin position="77"/>
        <end position="98"/>
    </location>
</feature>
<name>A0A9Q0YGN5_HOLLE</name>
<organism evidence="2 3">
    <name type="scientific">Holothuria leucospilota</name>
    <name type="common">Black long sea cucumber</name>
    <name type="synonym">Mertensiothuria leucospilota</name>
    <dbReference type="NCBI Taxonomy" id="206669"/>
    <lineage>
        <taxon>Eukaryota</taxon>
        <taxon>Metazoa</taxon>
        <taxon>Echinodermata</taxon>
        <taxon>Eleutherozoa</taxon>
        <taxon>Echinozoa</taxon>
        <taxon>Holothuroidea</taxon>
        <taxon>Aspidochirotacea</taxon>
        <taxon>Aspidochirotida</taxon>
        <taxon>Holothuriidae</taxon>
        <taxon>Holothuria</taxon>
    </lineage>
</organism>